<dbReference type="EMBL" id="QLII01000001">
    <property type="protein sequence ID" value="RAI77732.1"/>
    <property type="molecule type" value="Genomic_DNA"/>
</dbReference>
<name>A0A327NR14_9BACT</name>
<organism evidence="1 2">
    <name type="scientific">Spirosoma telluris</name>
    <dbReference type="NCBI Taxonomy" id="2183553"/>
    <lineage>
        <taxon>Bacteria</taxon>
        <taxon>Pseudomonadati</taxon>
        <taxon>Bacteroidota</taxon>
        <taxon>Cytophagia</taxon>
        <taxon>Cytophagales</taxon>
        <taxon>Cytophagaceae</taxon>
        <taxon>Spirosoma</taxon>
    </lineage>
</organism>
<proteinExistence type="predicted"/>
<comment type="caution">
    <text evidence="1">The sequence shown here is derived from an EMBL/GenBank/DDBJ whole genome shotgun (WGS) entry which is preliminary data.</text>
</comment>
<protein>
    <submittedName>
        <fullName evidence="1">Uncharacterized protein</fullName>
    </submittedName>
</protein>
<sequence>MINLHGFNFDNHKNDPMKIEIDNSFGRDAKKLPAIIRDELKAIYQALEEIQSLDELTQSKKWKEVES</sequence>
<dbReference type="AlphaFoldDB" id="A0A327NR14"/>
<gene>
    <name evidence="1" type="ORF">HMF3257_32835</name>
</gene>
<evidence type="ECO:0000313" key="2">
    <source>
        <dbReference type="Proteomes" id="UP000249016"/>
    </source>
</evidence>
<evidence type="ECO:0000313" key="1">
    <source>
        <dbReference type="EMBL" id="RAI77732.1"/>
    </source>
</evidence>
<reference evidence="1 2" key="1">
    <citation type="submission" date="2018-06" db="EMBL/GenBank/DDBJ databases">
        <title>Spirosoma sp. HMF3257 Genome sequencing and assembly.</title>
        <authorList>
            <person name="Kang H."/>
            <person name="Cha I."/>
            <person name="Kim H."/>
            <person name="Kang J."/>
            <person name="Joh K."/>
        </authorList>
    </citation>
    <scope>NUCLEOTIDE SEQUENCE [LARGE SCALE GENOMIC DNA]</scope>
    <source>
        <strain evidence="1 2">HMF3257</strain>
    </source>
</reference>
<keyword evidence="2" id="KW-1185">Reference proteome</keyword>
<accession>A0A327NR14</accession>
<dbReference type="Proteomes" id="UP000249016">
    <property type="component" value="Unassembled WGS sequence"/>
</dbReference>